<dbReference type="AlphaFoldDB" id="A0A432YBX4"/>
<feature type="region of interest" description="Disordered" evidence="1">
    <location>
        <begin position="141"/>
        <end position="176"/>
    </location>
</feature>
<dbReference type="PANTHER" id="PTHR38104:SF1">
    <property type="entry name" value="ANTI-SIGMA-E FACTOR RSEA"/>
    <property type="match status" value="1"/>
</dbReference>
<protein>
    <submittedName>
        <fullName evidence="3">Negative regulator of sigma E activity</fullName>
    </submittedName>
</protein>
<accession>A0A432YBX4</accession>
<sequence length="227" mass="24545">MSKAHLSNDTLESADDRQEYWSALFDSEQDAIEQADLDAQLEDAEQSERWYRYGVIRSAMKGELNHNGPLDISAAVAAEIDAMPAASNEVKSDNLVQAHTSSRSAAARKAAMRWFNPVAKVAVAAGVAAVALVTVQTYQTPGDASGVDQPSILTNPLGAREPVSFSPNSTPATATHQAVEQSMRRQAQSYMIDHQQQIMMLGGEAVNDENDTEDAEKVSQQDPQSPQ</sequence>
<feature type="region of interest" description="Disordered" evidence="1">
    <location>
        <begin position="199"/>
        <end position="227"/>
    </location>
</feature>
<dbReference type="Pfam" id="PF03872">
    <property type="entry name" value="RseA_N"/>
    <property type="match status" value="1"/>
</dbReference>
<evidence type="ECO:0000259" key="2">
    <source>
        <dbReference type="Pfam" id="PF03872"/>
    </source>
</evidence>
<feature type="compositionally biased region" description="Polar residues" evidence="1">
    <location>
        <begin position="165"/>
        <end position="176"/>
    </location>
</feature>
<evidence type="ECO:0000256" key="1">
    <source>
        <dbReference type="SAM" id="MobiDB-lite"/>
    </source>
</evidence>
<dbReference type="InterPro" id="IPR005572">
    <property type="entry name" value="Anti-sigma_E_RseA_N"/>
</dbReference>
<dbReference type="CDD" id="cd16328">
    <property type="entry name" value="RseA_N"/>
    <property type="match status" value="1"/>
</dbReference>
<dbReference type="EMBL" id="PIPV01000001">
    <property type="protein sequence ID" value="RUO58366.1"/>
    <property type="molecule type" value="Genomic_DNA"/>
</dbReference>
<feature type="compositionally biased region" description="Polar residues" evidence="1">
    <location>
        <begin position="218"/>
        <end position="227"/>
    </location>
</feature>
<dbReference type="Proteomes" id="UP000287330">
    <property type="component" value="Unassembled WGS sequence"/>
</dbReference>
<reference evidence="4" key="1">
    <citation type="journal article" date="2018" name="Front. Microbiol.">
        <title>Genome-Based Analysis Reveals the Taxonomy and Diversity of the Family Idiomarinaceae.</title>
        <authorList>
            <person name="Liu Y."/>
            <person name="Lai Q."/>
            <person name="Shao Z."/>
        </authorList>
    </citation>
    <scope>NUCLEOTIDE SEQUENCE [LARGE SCALE GENOMIC DNA]</scope>
    <source>
        <strain evidence="4">F23</strain>
    </source>
</reference>
<feature type="domain" description="Anti sigma-E protein RseA N-terminal" evidence="2">
    <location>
        <begin position="18"/>
        <end position="91"/>
    </location>
</feature>
<organism evidence="3 4">
    <name type="scientific">Idiomarina fontislapidosi</name>
    <dbReference type="NCBI Taxonomy" id="263723"/>
    <lineage>
        <taxon>Bacteria</taxon>
        <taxon>Pseudomonadati</taxon>
        <taxon>Pseudomonadota</taxon>
        <taxon>Gammaproteobacteria</taxon>
        <taxon>Alteromonadales</taxon>
        <taxon>Idiomarinaceae</taxon>
        <taxon>Idiomarina</taxon>
    </lineage>
</organism>
<evidence type="ECO:0000313" key="3">
    <source>
        <dbReference type="EMBL" id="RUO58366.1"/>
    </source>
</evidence>
<dbReference type="SUPFAM" id="SSF89069">
    <property type="entry name" value="N-terminal, cytoplasmic domain of anti-sigmaE factor RseA"/>
    <property type="match status" value="1"/>
</dbReference>
<proteinExistence type="predicted"/>
<dbReference type="InterPro" id="IPR036147">
    <property type="entry name" value="Anti-sigma_E_RseA_N_sf"/>
</dbReference>
<dbReference type="RefSeq" id="WP_110572604.1">
    <property type="nucleotide sequence ID" value="NZ_PIPV01000001.1"/>
</dbReference>
<comment type="caution">
    <text evidence="3">The sequence shown here is derived from an EMBL/GenBank/DDBJ whole genome shotgun (WGS) entry which is preliminary data.</text>
</comment>
<dbReference type="OrthoDB" id="5298512at2"/>
<evidence type="ECO:0000313" key="4">
    <source>
        <dbReference type="Proteomes" id="UP000287330"/>
    </source>
</evidence>
<dbReference type="InterPro" id="IPR052383">
    <property type="entry name" value="Anti-sigma-E_RseA-like"/>
</dbReference>
<name>A0A432YBX4_9GAMM</name>
<keyword evidence="4" id="KW-1185">Reference proteome</keyword>
<dbReference type="GO" id="GO:0016989">
    <property type="term" value="F:sigma factor antagonist activity"/>
    <property type="evidence" value="ECO:0007669"/>
    <property type="project" value="InterPro"/>
</dbReference>
<dbReference type="Gene3D" id="1.10.10.880">
    <property type="entry name" value="Anti sigma-E protein RseA, N-terminal domain"/>
    <property type="match status" value="1"/>
</dbReference>
<gene>
    <name evidence="3" type="ORF">CWE25_01880</name>
</gene>
<dbReference type="PANTHER" id="PTHR38104">
    <property type="match status" value="1"/>
</dbReference>